<feature type="transmembrane region" description="Helical" evidence="5">
    <location>
        <begin position="155"/>
        <end position="178"/>
    </location>
</feature>
<feature type="transmembrane region" description="Helical" evidence="5">
    <location>
        <begin position="664"/>
        <end position="686"/>
    </location>
</feature>
<reference evidence="7" key="1">
    <citation type="submission" date="2017-01" db="EMBL/GenBank/DDBJ databases">
        <title>Comparative genomics of anhydrobiosis in the tardigrade Hypsibius dujardini.</title>
        <authorList>
            <person name="Yoshida Y."/>
            <person name="Koutsovoulos G."/>
            <person name="Laetsch D."/>
            <person name="Stevens L."/>
            <person name="Kumar S."/>
            <person name="Horikawa D."/>
            <person name="Ishino K."/>
            <person name="Komine S."/>
            <person name="Tomita M."/>
            <person name="Blaxter M."/>
            <person name="Arakawa K."/>
        </authorList>
    </citation>
    <scope>NUCLEOTIDE SEQUENCE [LARGE SCALE GENOMIC DNA]</scope>
    <source>
        <strain evidence="7">Z151</strain>
    </source>
</reference>
<feature type="transmembrane region" description="Helical" evidence="5">
    <location>
        <begin position="477"/>
        <end position="496"/>
    </location>
</feature>
<feature type="transmembrane region" description="Helical" evidence="5">
    <location>
        <begin position="305"/>
        <end position="326"/>
    </location>
</feature>
<feature type="transmembrane region" description="Helical" evidence="5">
    <location>
        <begin position="377"/>
        <end position="396"/>
    </location>
</feature>
<dbReference type="AlphaFoldDB" id="A0A1W0WV55"/>
<feature type="transmembrane region" description="Helical" evidence="5">
    <location>
        <begin position="87"/>
        <end position="111"/>
    </location>
</feature>
<feature type="transmembrane region" description="Helical" evidence="5">
    <location>
        <begin position="516"/>
        <end position="540"/>
    </location>
</feature>
<keyword evidence="3 5" id="KW-1133">Transmembrane helix</keyword>
<evidence type="ECO:0000256" key="5">
    <source>
        <dbReference type="SAM" id="Phobius"/>
    </source>
</evidence>
<feature type="transmembrane region" description="Helical" evidence="5">
    <location>
        <begin position="440"/>
        <end position="465"/>
    </location>
</feature>
<evidence type="ECO:0000313" key="7">
    <source>
        <dbReference type="Proteomes" id="UP000192578"/>
    </source>
</evidence>
<proteinExistence type="predicted"/>
<evidence type="ECO:0000256" key="4">
    <source>
        <dbReference type="ARBA" id="ARBA00023136"/>
    </source>
</evidence>
<feature type="transmembrane region" description="Helical" evidence="5">
    <location>
        <begin position="237"/>
        <end position="255"/>
    </location>
</feature>
<dbReference type="GO" id="GO:0055085">
    <property type="term" value="P:transmembrane transport"/>
    <property type="evidence" value="ECO:0007669"/>
    <property type="project" value="InterPro"/>
</dbReference>
<comment type="caution">
    <text evidence="6">The sequence shown here is derived from an EMBL/GenBank/DDBJ whole genome shotgun (WGS) entry which is preliminary data.</text>
</comment>
<protein>
    <submittedName>
        <fullName evidence="6">Integral membrane protein</fullName>
    </submittedName>
</protein>
<dbReference type="Pfam" id="PF03547">
    <property type="entry name" value="Mem_trans"/>
    <property type="match status" value="1"/>
</dbReference>
<feature type="transmembrane region" description="Helical" evidence="5">
    <location>
        <begin position="199"/>
        <end position="225"/>
    </location>
</feature>
<evidence type="ECO:0000256" key="3">
    <source>
        <dbReference type="ARBA" id="ARBA00022989"/>
    </source>
</evidence>
<feature type="transmembrane region" description="Helical" evidence="5">
    <location>
        <begin position="267"/>
        <end position="285"/>
    </location>
</feature>
<feature type="transmembrane region" description="Helical" evidence="5">
    <location>
        <begin position="706"/>
        <end position="729"/>
    </location>
</feature>
<evidence type="ECO:0000313" key="6">
    <source>
        <dbReference type="EMBL" id="OQV19085.1"/>
    </source>
</evidence>
<sequence length="742" mass="82332">MEDLLEHHHAHSTADADAVQPTLDGLSQLYPALIQVFVVILSGYACGRSGVISELESEGINHFIKRFALPCMLFRAMATLDFSEVNWTLMACVLIAKTVVFFTVLLLTVVVSSRPVKLGRAGIFAITATQSNDFALGYPIVEALYRTTHPELPQYIYLFTPVSLLILNPIGFCLLELEKDWSNKDQKLRRPSSRAGFRTAWNVLKGIVMNPINFMTFIGIAANFAFQRKIPGVLDGVISTFGVAFSASALFYLGLKMVGRVAEFSGFRLVVPVLLILAKLLYLPLITQAITSQLRPESNFNSTQAYANFAFLYGSIPPAPTVFVFATQYGQEVETVGTVLVLSTFLSGPWMFISAQMLSIRVVDLSRVSGFLATTQVQVGILGIMAAIWVIAVLILNGRWRKLPHCFTMALLISQFMACLGMLFWQRAEASSEFWHYSEFILFLSGVLSARAWTSGLAIALWLQNTTYASTVSRRKWMFSLVCFGVPVCITVVIVASGHHSRADVNPAFHYGLLQVVLSAVLLSVTFTISVISLILGQIARRKLSKKRNLSSESQPYVQELHEFTPSARLLQQPDFTLDPPASMTGAAVPEHDNLMEIDLSSESTGNSTAIHSTQRESLMEAVAREDESDALSMEEQRSLSMEFEFGQRRSDLPEDPLQYNRHVVLVLCLTTSTLVGLFVCFWRIFVAESNSNGIFVELEFLDGVLMFGQSLFVFAIFGLDSISGIFLGSKRFISRMTRTKL</sequence>
<dbReference type="Proteomes" id="UP000192578">
    <property type="component" value="Unassembled WGS sequence"/>
</dbReference>
<dbReference type="PANTHER" id="PTHR22829:SF5">
    <property type="entry name" value="INTEGRAL MEMBRANE PROTEIN GPR155"/>
    <property type="match status" value="1"/>
</dbReference>
<evidence type="ECO:0000256" key="2">
    <source>
        <dbReference type="ARBA" id="ARBA00022692"/>
    </source>
</evidence>
<evidence type="ECO:0000256" key="1">
    <source>
        <dbReference type="ARBA" id="ARBA00004141"/>
    </source>
</evidence>
<keyword evidence="2 5" id="KW-0812">Transmembrane</keyword>
<dbReference type="EMBL" id="MTYJ01000043">
    <property type="protein sequence ID" value="OQV19085.1"/>
    <property type="molecule type" value="Genomic_DNA"/>
</dbReference>
<name>A0A1W0WV55_HYPEX</name>
<organism evidence="6 7">
    <name type="scientific">Hypsibius exemplaris</name>
    <name type="common">Freshwater tardigrade</name>
    <dbReference type="NCBI Taxonomy" id="2072580"/>
    <lineage>
        <taxon>Eukaryota</taxon>
        <taxon>Metazoa</taxon>
        <taxon>Ecdysozoa</taxon>
        <taxon>Tardigrada</taxon>
        <taxon>Eutardigrada</taxon>
        <taxon>Parachela</taxon>
        <taxon>Hypsibioidea</taxon>
        <taxon>Hypsibiidae</taxon>
        <taxon>Hypsibius</taxon>
    </lineage>
</organism>
<feature type="transmembrane region" description="Helical" evidence="5">
    <location>
        <begin position="338"/>
        <end position="357"/>
    </location>
</feature>
<dbReference type="InterPro" id="IPR051832">
    <property type="entry name" value="mTOR-Rac_regulators"/>
</dbReference>
<dbReference type="OrthoDB" id="2133778at2759"/>
<comment type="subcellular location">
    <subcellularLocation>
        <location evidence="1">Membrane</location>
        <topology evidence="1">Multi-pass membrane protein</topology>
    </subcellularLocation>
</comment>
<dbReference type="InterPro" id="IPR004776">
    <property type="entry name" value="Mem_transp_PIN-like"/>
</dbReference>
<feature type="transmembrane region" description="Helical" evidence="5">
    <location>
        <begin position="408"/>
        <end position="428"/>
    </location>
</feature>
<dbReference type="PANTHER" id="PTHR22829">
    <property type="entry name" value="DEP DOMAIN PROTEIN"/>
    <property type="match status" value="1"/>
</dbReference>
<keyword evidence="4 5" id="KW-0472">Membrane</keyword>
<keyword evidence="7" id="KW-1185">Reference proteome</keyword>
<gene>
    <name evidence="6" type="ORF">BV898_06937</name>
</gene>
<dbReference type="GO" id="GO:0030514">
    <property type="term" value="P:negative regulation of BMP signaling pathway"/>
    <property type="evidence" value="ECO:0007669"/>
    <property type="project" value="TreeGrafter"/>
</dbReference>
<dbReference type="GO" id="GO:0016020">
    <property type="term" value="C:membrane"/>
    <property type="evidence" value="ECO:0007669"/>
    <property type="project" value="UniProtKB-SubCell"/>
</dbReference>
<accession>A0A1W0WV55</accession>